<feature type="region of interest" description="Disordered" evidence="2">
    <location>
        <begin position="87"/>
        <end position="141"/>
    </location>
</feature>
<sequence>MTQHAPAGTPTQATADSRATDAPAANPVNEVAAEQADSISQIEPAEHPDVARTPQLRMASSAVPLAAALGAAGLAVIGTVLGLVLKRPRKTASKSASTEAKAEAPASEAVAARATSGLPQQPASCQPVDMSPFGSPVSGTPARIAAAQGKAAVARRAESDVDDAGSDNASVRDQRQGAVDAAALQKMLRQMQEMADENRKLSCFLAEHKASTEKLLKLEQENAALRDVTSQLEEELKEIKTVTAAALPRTGAELEAFKRNVSRLPNVARSVCSNDEASVVLGVSTASVDEGARMQRTNVFKTLLANLSNIGGTPSAGNSVATTPRGSTGGAGAGSQPLQPVGGNSRGRRGPAPEEAAAIGQAVYQLLDQFGGRMM</sequence>
<keyword evidence="5" id="KW-1185">Reference proteome</keyword>
<keyword evidence="1" id="KW-0175">Coiled coil</keyword>
<dbReference type="OrthoDB" id="539484at2759"/>
<feature type="coiled-coil region" evidence="1">
    <location>
        <begin position="208"/>
        <end position="245"/>
    </location>
</feature>
<keyword evidence="3" id="KW-0812">Transmembrane</keyword>
<dbReference type="AlphaFoldDB" id="A0A835T9F5"/>
<name>A0A835T9F5_CHLIN</name>
<reference evidence="4" key="1">
    <citation type="journal article" date="2020" name="bioRxiv">
        <title>Comparative genomics of Chlamydomonas.</title>
        <authorList>
            <person name="Craig R.J."/>
            <person name="Hasan A.R."/>
            <person name="Ness R.W."/>
            <person name="Keightley P.D."/>
        </authorList>
    </citation>
    <scope>NUCLEOTIDE SEQUENCE</scope>
    <source>
        <strain evidence="4">SAG 7.73</strain>
    </source>
</reference>
<proteinExistence type="predicted"/>
<feature type="region of interest" description="Disordered" evidence="2">
    <location>
        <begin position="1"/>
        <end position="50"/>
    </location>
</feature>
<organism evidence="4 5">
    <name type="scientific">Chlamydomonas incerta</name>
    <dbReference type="NCBI Taxonomy" id="51695"/>
    <lineage>
        <taxon>Eukaryota</taxon>
        <taxon>Viridiplantae</taxon>
        <taxon>Chlorophyta</taxon>
        <taxon>core chlorophytes</taxon>
        <taxon>Chlorophyceae</taxon>
        <taxon>CS clade</taxon>
        <taxon>Chlamydomonadales</taxon>
        <taxon>Chlamydomonadaceae</taxon>
        <taxon>Chlamydomonas</taxon>
    </lineage>
</organism>
<protein>
    <submittedName>
        <fullName evidence="4">Uncharacterized protein</fullName>
    </submittedName>
</protein>
<feature type="compositionally biased region" description="Polar residues" evidence="2">
    <location>
        <begin position="1"/>
        <end position="17"/>
    </location>
</feature>
<feature type="compositionally biased region" description="Low complexity" evidence="2">
    <location>
        <begin position="22"/>
        <end position="34"/>
    </location>
</feature>
<gene>
    <name evidence="4" type="ORF">HXX76_007759</name>
</gene>
<feature type="compositionally biased region" description="Polar residues" evidence="2">
    <location>
        <begin position="311"/>
        <end position="326"/>
    </location>
</feature>
<feature type="region of interest" description="Disordered" evidence="2">
    <location>
        <begin position="311"/>
        <end position="354"/>
    </location>
</feature>
<evidence type="ECO:0000256" key="1">
    <source>
        <dbReference type="SAM" id="Coils"/>
    </source>
</evidence>
<keyword evidence="3" id="KW-0472">Membrane</keyword>
<dbReference type="Proteomes" id="UP000650467">
    <property type="component" value="Unassembled WGS sequence"/>
</dbReference>
<evidence type="ECO:0000256" key="3">
    <source>
        <dbReference type="SAM" id="Phobius"/>
    </source>
</evidence>
<comment type="caution">
    <text evidence="4">The sequence shown here is derived from an EMBL/GenBank/DDBJ whole genome shotgun (WGS) entry which is preliminary data.</text>
</comment>
<evidence type="ECO:0000313" key="4">
    <source>
        <dbReference type="EMBL" id="KAG2434031.1"/>
    </source>
</evidence>
<dbReference type="EMBL" id="JAEHOC010000017">
    <property type="protein sequence ID" value="KAG2434031.1"/>
    <property type="molecule type" value="Genomic_DNA"/>
</dbReference>
<evidence type="ECO:0000313" key="5">
    <source>
        <dbReference type="Proteomes" id="UP000650467"/>
    </source>
</evidence>
<keyword evidence="3" id="KW-1133">Transmembrane helix</keyword>
<feature type="region of interest" description="Disordered" evidence="2">
    <location>
        <begin position="156"/>
        <end position="176"/>
    </location>
</feature>
<feature type="compositionally biased region" description="Low complexity" evidence="2">
    <location>
        <begin position="93"/>
        <end position="116"/>
    </location>
</feature>
<evidence type="ECO:0000256" key="2">
    <source>
        <dbReference type="SAM" id="MobiDB-lite"/>
    </source>
</evidence>
<accession>A0A835T9F5</accession>
<feature type="transmembrane region" description="Helical" evidence="3">
    <location>
        <begin position="62"/>
        <end position="85"/>
    </location>
</feature>